<sequence>MIMFEMFFVLLLSFVFIQIVHPMIMSVCVIFSVLMVVLFVGVTLSSFWMSYVVLLVFLGGLLVLFVYISSLCGNEPLFMFYWKSFFMMIILFIFTCEVISEFYVEEIYGVELDLFMLLKGLYFFDNLFLVVFLLFYLFFLLLLVSDLTSFLVGPLKLI</sequence>
<organism evidence="2">
    <name type="scientific">Epanerchodus koreanus</name>
    <dbReference type="NCBI Taxonomy" id="2678661"/>
    <lineage>
        <taxon>Eukaryota</taxon>
        <taxon>Metazoa</taxon>
        <taxon>Ecdysozoa</taxon>
        <taxon>Arthropoda</taxon>
        <taxon>Myriapoda</taxon>
        <taxon>Diplopoda</taxon>
        <taxon>Helminthomorpha</taxon>
        <taxon>Polydesmida</taxon>
        <taxon>Polydesmidae</taxon>
        <taxon>Epanerchodus</taxon>
    </lineage>
</organism>
<keyword evidence="1" id="KW-0472">Membrane</keyword>
<feature type="transmembrane region" description="Helical" evidence="1">
    <location>
        <begin position="120"/>
        <end position="144"/>
    </location>
</feature>
<name>A0A7L8HYY6_9MYRI</name>
<dbReference type="RefSeq" id="YP_009945361.1">
    <property type="nucleotide sequence ID" value="NC_051495.1"/>
</dbReference>
<keyword evidence="1" id="KW-0812">Transmembrane</keyword>
<feature type="transmembrane region" description="Helical" evidence="1">
    <location>
        <begin position="46"/>
        <end position="68"/>
    </location>
</feature>
<geneLocation type="mitochondrion" evidence="2"/>
<feature type="transmembrane region" description="Helical" evidence="1">
    <location>
        <begin position="7"/>
        <end position="40"/>
    </location>
</feature>
<gene>
    <name evidence="2" type="primary">ND6</name>
</gene>
<dbReference type="EMBL" id="MT898420">
    <property type="protein sequence ID" value="QOE55894.1"/>
    <property type="molecule type" value="Genomic_DNA"/>
</dbReference>
<dbReference type="CTD" id="4541"/>
<keyword evidence="1" id="KW-1133">Transmembrane helix</keyword>
<evidence type="ECO:0000313" key="2">
    <source>
        <dbReference type="EMBL" id="QOE55894.1"/>
    </source>
</evidence>
<proteinExistence type="predicted"/>
<keyword evidence="2" id="KW-0496">Mitochondrion</keyword>
<dbReference type="GeneID" id="60236351"/>
<evidence type="ECO:0000256" key="1">
    <source>
        <dbReference type="SAM" id="Phobius"/>
    </source>
</evidence>
<feature type="transmembrane region" description="Helical" evidence="1">
    <location>
        <begin position="80"/>
        <end position="100"/>
    </location>
</feature>
<dbReference type="AlphaFoldDB" id="A0A7L8HYY6"/>
<accession>A0A7L8HYY6</accession>
<reference evidence="2" key="1">
    <citation type="submission" date="2020-08" db="EMBL/GenBank/DDBJ databases">
        <title>The complete mitochondrial genome of the millipede Epanerchodus koreanus #Verhoeff, 1937 collected in limestone cave of Korea (Polydesmidae: Polydesmida).</title>
        <authorList>
            <person name="Joo S."/>
            <person name="Lee J."/>
            <person name="Lee D.-Y."/>
            <person name="Xi H."/>
            <person name="Park J."/>
        </authorList>
    </citation>
    <scope>NUCLEOTIDE SEQUENCE</scope>
</reference>
<protein>
    <submittedName>
        <fullName evidence="2">NADH dehydrogenase subunit 6</fullName>
    </submittedName>
</protein>